<feature type="signal peptide" evidence="1">
    <location>
        <begin position="1"/>
        <end position="20"/>
    </location>
</feature>
<dbReference type="Proteomes" id="UP000594262">
    <property type="component" value="Unplaced"/>
</dbReference>
<keyword evidence="1" id="KW-0732">Signal</keyword>
<organism evidence="2 3">
    <name type="scientific">Clytia hemisphaerica</name>
    <dbReference type="NCBI Taxonomy" id="252671"/>
    <lineage>
        <taxon>Eukaryota</taxon>
        <taxon>Metazoa</taxon>
        <taxon>Cnidaria</taxon>
        <taxon>Hydrozoa</taxon>
        <taxon>Hydroidolina</taxon>
        <taxon>Leptothecata</taxon>
        <taxon>Obeliida</taxon>
        <taxon>Clytiidae</taxon>
        <taxon>Clytia</taxon>
    </lineage>
</organism>
<accession>A0A7M5UTB7</accession>
<dbReference type="AlphaFoldDB" id="A0A7M5UTB7"/>
<sequence length="173" mass="18404">MKSIFVFCLVVACLLTHAFANWWNQINTLSGCQCYFDTSRTDCACCVAGACQCGPSYPNRCIVCGSGFANCQGPEAWWEWTLSSTGCQCYWESSGTNCACCEPGGCQCGTTHSGRCIKCGASDIAIGCAATKPAEPTPSPTKPISTCGNRILLPLCLSNKCGNGSKWGENMRE</sequence>
<keyword evidence="3" id="KW-1185">Reference proteome</keyword>
<evidence type="ECO:0000256" key="1">
    <source>
        <dbReference type="SAM" id="SignalP"/>
    </source>
</evidence>
<dbReference type="OrthoDB" id="10063988at2759"/>
<evidence type="ECO:0000313" key="2">
    <source>
        <dbReference type="EnsemblMetazoa" id="CLYHEMP005485.1"/>
    </source>
</evidence>
<proteinExistence type="predicted"/>
<feature type="chain" id="PRO_5029801306" evidence="1">
    <location>
        <begin position="21"/>
        <end position="173"/>
    </location>
</feature>
<dbReference type="PROSITE" id="PS51257">
    <property type="entry name" value="PROKAR_LIPOPROTEIN"/>
    <property type="match status" value="1"/>
</dbReference>
<dbReference type="EnsemblMetazoa" id="CLYHEMT005485.1">
    <property type="protein sequence ID" value="CLYHEMP005485.1"/>
    <property type="gene ID" value="CLYHEMG005485"/>
</dbReference>
<protein>
    <submittedName>
        <fullName evidence="2">Uncharacterized protein</fullName>
    </submittedName>
</protein>
<reference evidence="2" key="1">
    <citation type="submission" date="2021-01" db="UniProtKB">
        <authorList>
            <consortium name="EnsemblMetazoa"/>
        </authorList>
    </citation>
    <scope>IDENTIFICATION</scope>
</reference>
<name>A0A7M5UTB7_9CNID</name>
<evidence type="ECO:0000313" key="3">
    <source>
        <dbReference type="Proteomes" id="UP000594262"/>
    </source>
</evidence>